<dbReference type="AlphaFoldDB" id="A0A517N9B6"/>
<dbReference type="KEGG" id="rlc:K227x_19720"/>
<dbReference type="EMBL" id="CP036525">
    <property type="protein sequence ID" value="QDT03588.1"/>
    <property type="molecule type" value="Genomic_DNA"/>
</dbReference>
<accession>A0A517N9B6</accession>
<gene>
    <name evidence="1" type="ORF">K227x_19720</name>
</gene>
<name>A0A517N9B6_9BACT</name>
<reference evidence="1 2" key="1">
    <citation type="submission" date="2019-02" db="EMBL/GenBank/DDBJ databases">
        <title>Deep-cultivation of Planctomycetes and their phenomic and genomic characterization uncovers novel biology.</title>
        <authorList>
            <person name="Wiegand S."/>
            <person name="Jogler M."/>
            <person name="Boedeker C."/>
            <person name="Pinto D."/>
            <person name="Vollmers J."/>
            <person name="Rivas-Marin E."/>
            <person name="Kohn T."/>
            <person name="Peeters S.H."/>
            <person name="Heuer A."/>
            <person name="Rast P."/>
            <person name="Oberbeckmann S."/>
            <person name="Bunk B."/>
            <person name="Jeske O."/>
            <person name="Meyerdierks A."/>
            <person name="Storesund J.E."/>
            <person name="Kallscheuer N."/>
            <person name="Luecker S."/>
            <person name="Lage O.M."/>
            <person name="Pohl T."/>
            <person name="Merkel B.J."/>
            <person name="Hornburger P."/>
            <person name="Mueller R.-W."/>
            <person name="Bruemmer F."/>
            <person name="Labrenz M."/>
            <person name="Spormann A.M."/>
            <person name="Op den Camp H."/>
            <person name="Overmann J."/>
            <person name="Amann R."/>
            <person name="Jetten M.S.M."/>
            <person name="Mascher T."/>
            <person name="Medema M.H."/>
            <person name="Devos D.P."/>
            <person name="Kaster A.-K."/>
            <person name="Ovreas L."/>
            <person name="Rohde M."/>
            <person name="Galperin M.Y."/>
            <person name="Jogler C."/>
        </authorList>
    </citation>
    <scope>NUCLEOTIDE SEQUENCE [LARGE SCALE GENOMIC DNA]</scope>
    <source>
        <strain evidence="1 2">K22_7</strain>
    </source>
</reference>
<sequence>MASHCVAGMGAQDTAAANGDVPVAARYRIGPVALRPGIAAARYRCGRVSLWGGYRWGAVWGIGLGHRFGGAWKRR</sequence>
<protein>
    <submittedName>
        <fullName evidence="1">Uncharacterized protein</fullName>
    </submittedName>
</protein>
<proteinExistence type="predicted"/>
<dbReference type="Proteomes" id="UP000318538">
    <property type="component" value="Chromosome"/>
</dbReference>
<evidence type="ECO:0000313" key="2">
    <source>
        <dbReference type="Proteomes" id="UP000318538"/>
    </source>
</evidence>
<evidence type="ECO:0000313" key="1">
    <source>
        <dbReference type="EMBL" id="QDT03588.1"/>
    </source>
</evidence>
<keyword evidence="2" id="KW-1185">Reference proteome</keyword>
<organism evidence="1 2">
    <name type="scientific">Rubripirellula lacrimiformis</name>
    <dbReference type="NCBI Taxonomy" id="1930273"/>
    <lineage>
        <taxon>Bacteria</taxon>
        <taxon>Pseudomonadati</taxon>
        <taxon>Planctomycetota</taxon>
        <taxon>Planctomycetia</taxon>
        <taxon>Pirellulales</taxon>
        <taxon>Pirellulaceae</taxon>
        <taxon>Rubripirellula</taxon>
    </lineage>
</organism>